<dbReference type="AlphaFoldDB" id="A0A180GEG2"/>
<dbReference type="VEuPathDB" id="FungiDB:PTTG_07889"/>
<evidence type="ECO:0000256" key="1">
    <source>
        <dbReference type="SAM" id="MobiDB-lite"/>
    </source>
</evidence>
<dbReference type="Pfam" id="PF01261">
    <property type="entry name" value="AP_endonuc_2"/>
    <property type="match status" value="1"/>
</dbReference>
<reference evidence="3" key="1">
    <citation type="submission" date="2009-11" db="EMBL/GenBank/DDBJ databases">
        <authorList>
            <consortium name="The Broad Institute Genome Sequencing Platform"/>
            <person name="Ward D."/>
            <person name="Feldgarden M."/>
            <person name="Earl A."/>
            <person name="Young S.K."/>
            <person name="Zeng Q."/>
            <person name="Koehrsen M."/>
            <person name="Alvarado L."/>
            <person name="Berlin A."/>
            <person name="Bochicchio J."/>
            <person name="Borenstein D."/>
            <person name="Chapman S.B."/>
            <person name="Chen Z."/>
            <person name="Engels R."/>
            <person name="Freedman E."/>
            <person name="Gellesch M."/>
            <person name="Goldberg J."/>
            <person name="Griggs A."/>
            <person name="Gujja S."/>
            <person name="Heilman E."/>
            <person name="Heiman D."/>
            <person name="Hepburn T."/>
            <person name="Howarth C."/>
            <person name="Jen D."/>
            <person name="Larson L."/>
            <person name="Lewis B."/>
            <person name="Mehta T."/>
            <person name="Park D."/>
            <person name="Pearson M."/>
            <person name="Roberts A."/>
            <person name="Saif S."/>
            <person name="Shea T."/>
            <person name="Shenoy N."/>
            <person name="Sisk P."/>
            <person name="Stolte C."/>
            <person name="Sykes S."/>
            <person name="Thomson T."/>
            <person name="Walk T."/>
            <person name="White J."/>
            <person name="Yandava C."/>
            <person name="Izard J."/>
            <person name="Baranova O.V."/>
            <person name="Blanton J.M."/>
            <person name="Tanner A.C."/>
            <person name="Dewhirst F.E."/>
            <person name="Haas B."/>
            <person name="Nusbaum C."/>
            <person name="Birren B."/>
        </authorList>
    </citation>
    <scope>NUCLEOTIDE SEQUENCE [LARGE SCALE GENOMIC DNA]</scope>
    <source>
        <strain evidence="3">1-1 BBBD Race 1</strain>
    </source>
</reference>
<reference evidence="3" key="2">
    <citation type="submission" date="2016-05" db="EMBL/GenBank/DDBJ databases">
        <title>Comparative analysis highlights variable genome content of wheat rusts and divergence of the mating loci.</title>
        <authorList>
            <person name="Cuomo C.A."/>
            <person name="Bakkeren G."/>
            <person name="Szabo L."/>
            <person name="Khalil H."/>
            <person name="Joly D."/>
            <person name="Goldberg J."/>
            <person name="Young S."/>
            <person name="Zeng Q."/>
            <person name="Fellers J."/>
        </authorList>
    </citation>
    <scope>NUCLEOTIDE SEQUENCE [LARGE SCALE GENOMIC DNA]</scope>
    <source>
        <strain evidence="3">1-1 BBBD Race 1</strain>
    </source>
</reference>
<gene>
    <name evidence="3" type="ORF">PTTG_07889</name>
</gene>
<evidence type="ECO:0000313" key="3">
    <source>
        <dbReference type="EMBL" id="OAV91116.1"/>
    </source>
</evidence>
<dbReference type="EnsemblFungi" id="PTTG_07889-t43_1">
    <property type="protein sequence ID" value="PTTG_07889-t43_1-p1"/>
    <property type="gene ID" value="PTTG_07889"/>
</dbReference>
<feature type="compositionally biased region" description="Low complexity" evidence="1">
    <location>
        <begin position="53"/>
        <end position="64"/>
    </location>
</feature>
<dbReference type="InterPro" id="IPR036237">
    <property type="entry name" value="Xyl_isomerase-like_sf"/>
</dbReference>
<feature type="compositionally biased region" description="Polar residues" evidence="1">
    <location>
        <begin position="82"/>
        <end position="91"/>
    </location>
</feature>
<evidence type="ECO:0000313" key="5">
    <source>
        <dbReference type="Proteomes" id="UP000005240"/>
    </source>
</evidence>
<accession>A0A180GEG2</accession>
<organism evidence="3">
    <name type="scientific">Puccinia triticina (isolate 1-1 / race 1 (BBBD))</name>
    <name type="common">Brown leaf rust fungus</name>
    <dbReference type="NCBI Taxonomy" id="630390"/>
    <lineage>
        <taxon>Eukaryota</taxon>
        <taxon>Fungi</taxon>
        <taxon>Dikarya</taxon>
        <taxon>Basidiomycota</taxon>
        <taxon>Pucciniomycotina</taxon>
        <taxon>Pucciniomycetes</taxon>
        <taxon>Pucciniales</taxon>
        <taxon>Pucciniaceae</taxon>
        <taxon>Puccinia</taxon>
    </lineage>
</organism>
<sequence>MLLFRTPGCPGPPSSAGCLQTKPPPLFGFSVLDKARWEQPTPPSADTSSLQNKKPSISKQSSSSDNRAAHPPPLGPPLHPSTRCQQLQPTMYPSPVPAFHRDRFSIFSHSLGDHSAHRLPYKLTAAAFAGFPAVEVSLIDLEDHAAKKACGLVEAAHEIGELCRALGLRVTCIQPLRDVVESRRPAADGASKAISLFPVMDALNTELLLVCSSSLPADQLDPSTQTAVDHLRAIGVAAANWTPSPKKVAFEALSWGTHINLWRQAWDIVQAVDMENVGICLDSFNTLAREWADPTVPGGIQANAETDLRKSMSELSQLPGTKIFLLQIGDGARLATPLERGTAEKPALMTWSRSSRLFPMEFDRGGYLPVPAFIEAVVRTGYSGPWSLEIFNSSLRARADPTPITHALRGFLGLSKLVKSIFTPHHHHHHHHNPIDEHVPAETLHSPSSLHLISTIRPYAQFKPAFHRPNLSFCASDASSLELNQPCSPPATSEPDHFAHTTAISSSPGKLCYNDEHVPDCQTVDSHPQISASTRPLHLC</sequence>
<dbReference type="InterPro" id="IPR050312">
    <property type="entry name" value="IolE/XylAMocC-like"/>
</dbReference>
<dbReference type="PROSITE" id="PS51257">
    <property type="entry name" value="PROKAR_LIPOPROTEIN"/>
    <property type="match status" value="1"/>
</dbReference>
<dbReference type="EMBL" id="ADAS02000086">
    <property type="protein sequence ID" value="OAV91116.1"/>
    <property type="molecule type" value="Genomic_DNA"/>
</dbReference>
<dbReference type="InterPro" id="IPR013022">
    <property type="entry name" value="Xyl_isomerase-like_TIM-brl"/>
</dbReference>
<protein>
    <submittedName>
        <fullName evidence="4">AP_endonuc_2 domain-containing protein</fullName>
    </submittedName>
</protein>
<keyword evidence="5" id="KW-1185">Reference proteome</keyword>
<evidence type="ECO:0000313" key="4">
    <source>
        <dbReference type="EnsemblFungi" id="PTTG_07889-t43_1-p1"/>
    </source>
</evidence>
<dbReference type="Gene3D" id="3.20.20.150">
    <property type="entry name" value="Divalent-metal-dependent TIM barrel enzymes"/>
    <property type="match status" value="1"/>
</dbReference>
<evidence type="ECO:0000259" key="2">
    <source>
        <dbReference type="Pfam" id="PF01261"/>
    </source>
</evidence>
<dbReference type="PANTHER" id="PTHR12110">
    <property type="entry name" value="HYDROXYPYRUVATE ISOMERASE"/>
    <property type="match status" value="1"/>
</dbReference>
<proteinExistence type="predicted"/>
<feature type="domain" description="Xylose isomerase-like TIM barrel" evidence="2">
    <location>
        <begin position="124"/>
        <end position="401"/>
    </location>
</feature>
<dbReference type="Proteomes" id="UP000005240">
    <property type="component" value="Unassembled WGS sequence"/>
</dbReference>
<dbReference type="OrthoDB" id="5360893at2759"/>
<name>A0A180GEG2_PUCT1</name>
<feature type="compositionally biased region" description="Pro residues" evidence="1">
    <location>
        <begin position="70"/>
        <end position="79"/>
    </location>
</feature>
<reference evidence="4 5" key="3">
    <citation type="journal article" date="2017" name="G3 (Bethesda)">
        <title>Comparative analysis highlights variable genome content of wheat rusts and divergence of the mating loci.</title>
        <authorList>
            <person name="Cuomo C.A."/>
            <person name="Bakkeren G."/>
            <person name="Khalil H.B."/>
            <person name="Panwar V."/>
            <person name="Joly D."/>
            <person name="Linning R."/>
            <person name="Sakthikumar S."/>
            <person name="Song X."/>
            <person name="Adiconis X."/>
            <person name="Fan L."/>
            <person name="Goldberg J.M."/>
            <person name="Levin J.Z."/>
            <person name="Young S."/>
            <person name="Zeng Q."/>
            <person name="Anikster Y."/>
            <person name="Bruce M."/>
            <person name="Wang M."/>
            <person name="Yin C."/>
            <person name="McCallum B."/>
            <person name="Szabo L.J."/>
            <person name="Hulbert S."/>
            <person name="Chen X."/>
            <person name="Fellers J.P."/>
        </authorList>
    </citation>
    <scope>NUCLEOTIDE SEQUENCE</scope>
    <source>
        <strain evidence="4">isolate 1-1 / race 1 (BBBD)</strain>
        <strain evidence="5">Isolate 1-1 / race 1 (BBBD)</strain>
    </source>
</reference>
<dbReference type="PANTHER" id="PTHR12110:SF21">
    <property type="entry name" value="XYLOSE ISOMERASE-LIKE TIM BARREL DOMAIN-CONTAINING PROTEIN"/>
    <property type="match status" value="1"/>
</dbReference>
<dbReference type="SUPFAM" id="SSF51658">
    <property type="entry name" value="Xylose isomerase-like"/>
    <property type="match status" value="1"/>
</dbReference>
<reference evidence="4" key="4">
    <citation type="submission" date="2025-05" db="UniProtKB">
        <authorList>
            <consortium name="EnsemblFungi"/>
        </authorList>
    </citation>
    <scope>IDENTIFICATION</scope>
    <source>
        <strain evidence="4">isolate 1-1 / race 1 (BBBD)</strain>
    </source>
</reference>
<feature type="region of interest" description="Disordered" evidence="1">
    <location>
        <begin position="1"/>
        <end position="92"/>
    </location>
</feature>